<protein>
    <recommendedName>
        <fullName evidence="4">Lipocalin-like domain-containing protein</fullName>
    </recommendedName>
</protein>
<keyword evidence="3" id="KW-1185">Reference proteome</keyword>
<comment type="caution">
    <text evidence="2">The sequence shown here is derived from an EMBL/GenBank/DDBJ whole genome shotgun (WGS) entry which is preliminary data.</text>
</comment>
<dbReference type="RefSeq" id="WP_308864311.1">
    <property type="nucleotide sequence ID" value="NZ_JAVHUL010000018.1"/>
</dbReference>
<organism evidence="2 3">
    <name type="scientific">Mesonia profundi</name>
    <dbReference type="NCBI Taxonomy" id="3070998"/>
    <lineage>
        <taxon>Bacteria</taxon>
        <taxon>Pseudomonadati</taxon>
        <taxon>Bacteroidota</taxon>
        <taxon>Flavobacteriia</taxon>
        <taxon>Flavobacteriales</taxon>
        <taxon>Flavobacteriaceae</taxon>
        <taxon>Mesonia</taxon>
    </lineage>
</organism>
<reference evidence="2 3" key="1">
    <citation type="submission" date="2023-08" db="EMBL/GenBank/DDBJ databases">
        <title>Mesonia sp. MT50, isolated from deep-sea sediment of the Mariana Trench.</title>
        <authorList>
            <person name="Fu H."/>
        </authorList>
    </citation>
    <scope>NUCLEOTIDE SEQUENCE [LARGE SCALE GENOMIC DNA]</scope>
    <source>
        <strain evidence="2 3">MT50</strain>
    </source>
</reference>
<dbReference type="Proteomes" id="UP001230915">
    <property type="component" value="Unassembled WGS sequence"/>
</dbReference>
<feature type="signal peptide" evidence="1">
    <location>
        <begin position="1"/>
        <end position="23"/>
    </location>
</feature>
<dbReference type="PROSITE" id="PS51257">
    <property type="entry name" value="PROKAR_LIPOPROTEIN"/>
    <property type="match status" value="1"/>
</dbReference>
<evidence type="ECO:0000313" key="2">
    <source>
        <dbReference type="EMBL" id="MDQ7917541.1"/>
    </source>
</evidence>
<feature type="chain" id="PRO_5045134679" description="Lipocalin-like domain-containing protein" evidence="1">
    <location>
        <begin position="24"/>
        <end position="135"/>
    </location>
</feature>
<gene>
    <name evidence="2" type="ORF">RBU60_08140</name>
</gene>
<evidence type="ECO:0000256" key="1">
    <source>
        <dbReference type="SAM" id="SignalP"/>
    </source>
</evidence>
<proteinExistence type="predicted"/>
<keyword evidence="1" id="KW-0732">Signal</keyword>
<evidence type="ECO:0000313" key="3">
    <source>
        <dbReference type="Proteomes" id="UP001230915"/>
    </source>
</evidence>
<sequence>MKTTLKFASLLLLSLFVSCSSDDDSGEQTPSELDQIQGEWIRVGGNNPANNGMVINVNDNSGVVVTPAPAQPTGFTEGEVKWKEIVLQDGTHYRYEELGSNGSYYPASLRFGVDDTLRISVDAAPGDGYIQKWVR</sequence>
<name>A0ABU1A2Q6_9FLAO</name>
<accession>A0ABU1A2Q6</accession>
<evidence type="ECO:0008006" key="4">
    <source>
        <dbReference type="Google" id="ProtNLM"/>
    </source>
</evidence>
<dbReference type="EMBL" id="JAVHUL010000018">
    <property type="protein sequence ID" value="MDQ7917541.1"/>
    <property type="molecule type" value="Genomic_DNA"/>
</dbReference>